<dbReference type="GO" id="GO:0004713">
    <property type="term" value="F:protein tyrosine kinase activity"/>
    <property type="evidence" value="ECO:0007669"/>
    <property type="project" value="TreeGrafter"/>
</dbReference>
<comment type="subcellular location">
    <subcellularLocation>
        <location evidence="1">Cell membrane</location>
        <topology evidence="1">Multi-pass membrane protein</topology>
    </subcellularLocation>
</comment>
<evidence type="ECO:0000256" key="3">
    <source>
        <dbReference type="ARBA" id="ARBA00022692"/>
    </source>
</evidence>
<name>A0A1J5SBH5_9ZZZZ</name>
<dbReference type="AlphaFoldDB" id="A0A1J5SBH5"/>
<dbReference type="GO" id="GO:0005886">
    <property type="term" value="C:plasma membrane"/>
    <property type="evidence" value="ECO:0007669"/>
    <property type="project" value="UniProtKB-SubCell"/>
</dbReference>
<evidence type="ECO:0000256" key="5">
    <source>
        <dbReference type="ARBA" id="ARBA00023136"/>
    </source>
</evidence>
<keyword evidence="3 7" id="KW-0812">Transmembrane</keyword>
<dbReference type="InterPro" id="IPR032807">
    <property type="entry name" value="GNVR"/>
</dbReference>
<evidence type="ECO:0000256" key="1">
    <source>
        <dbReference type="ARBA" id="ARBA00004651"/>
    </source>
</evidence>
<gene>
    <name evidence="10" type="ORF">GALL_162680</name>
</gene>
<sequence>MSENQAITPSVQNMPDDDEINLLDLLIVLAKHKAMILKITLGAALLAIGVSLLMSNVYTGTAKILPPQQGQSSASALLGQLGGLAGLAGGAMGIKNPADMYLAMFKSRTLMEKIANRFGLQQIYETKTLTDTLNALESNSTFTAGKDGVITVEISDHDQKRAADMANAFVEELAKMMQDFAITDASKKRAFFEQQMKQAKDKLTDAELHLDKTPNTSLQYLDAVRNVKYQEAVWEILAKQFEMAKLDEAKDFPLIQVLDKATPPEKKSKPKRSLIVLLATLVAFFLAVLWAFIRESLFRVKQQPEQAERMRTLHNACKWRA</sequence>
<feature type="domain" description="Polysaccharide chain length determinant N-terminal" evidence="8">
    <location>
        <begin position="18"/>
        <end position="116"/>
    </location>
</feature>
<feature type="domain" description="Tyrosine-protein kinase G-rich" evidence="9">
    <location>
        <begin position="217"/>
        <end position="295"/>
    </location>
</feature>
<keyword evidence="4 7" id="KW-1133">Transmembrane helix</keyword>
<evidence type="ECO:0000256" key="4">
    <source>
        <dbReference type="ARBA" id="ARBA00022989"/>
    </source>
</evidence>
<dbReference type="EMBL" id="MLJW01000082">
    <property type="protein sequence ID" value="OIR01557.1"/>
    <property type="molecule type" value="Genomic_DNA"/>
</dbReference>
<evidence type="ECO:0000259" key="9">
    <source>
        <dbReference type="Pfam" id="PF13807"/>
    </source>
</evidence>
<evidence type="ECO:0000256" key="6">
    <source>
        <dbReference type="SAM" id="Coils"/>
    </source>
</evidence>
<evidence type="ECO:0000256" key="2">
    <source>
        <dbReference type="ARBA" id="ARBA00022475"/>
    </source>
</evidence>
<evidence type="ECO:0000313" key="10">
    <source>
        <dbReference type="EMBL" id="OIR01557.1"/>
    </source>
</evidence>
<accession>A0A1J5SBH5</accession>
<dbReference type="PANTHER" id="PTHR32309:SF13">
    <property type="entry name" value="FERRIC ENTEROBACTIN TRANSPORT PROTEIN FEPE"/>
    <property type="match status" value="1"/>
</dbReference>
<evidence type="ECO:0000259" key="8">
    <source>
        <dbReference type="Pfam" id="PF02706"/>
    </source>
</evidence>
<comment type="caution">
    <text evidence="10">The sequence shown here is derived from an EMBL/GenBank/DDBJ whole genome shotgun (WGS) entry which is preliminary data.</text>
</comment>
<organism evidence="10">
    <name type="scientific">mine drainage metagenome</name>
    <dbReference type="NCBI Taxonomy" id="410659"/>
    <lineage>
        <taxon>unclassified sequences</taxon>
        <taxon>metagenomes</taxon>
        <taxon>ecological metagenomes</taxon>
    </lineage>
</organism>
<dbReference type="PANTHER" id="PTHR32309">
    <property type="entry name" value="TYROSINE-PROTEIN KINASE"/>
    <property type="match status" value="1"/>
</dbReference>
<keyword evidence="6" id="KW-0175">Coiled coil</keyword>
<dbReference type="InterPro" id="IPR003856">
    <property type="entry name" value="LPS_length_determ_N"/>
</dbReference>
<reference evidence="10" key="1">
    <citation type="submission" date="2016-10" db="EMBL/GenBank/DDBJ databases">
        <title>Sequence of Gallionella enrichment culture.</title>
        <authorList>
            <person name="Poehlein A."/>
            <person name="Muehling M."/>
            <person name="Daniel R."/>
        </authorList>
    </citation>
    <scope>NUCLEOTIDE SEQUENCE</scope>
</reference>
<keyword evidence="2" id="KW-1003">Cell membrane</keyword>
<feature type="transmembrane region" description="Helical" evidence="7">
    <location>
        <begin position="35"/>
        <end position="54"/>
    </location>
</feature>
<keyword evidence="5 7" id="KW-0472">Membrane</keyword>
<dbReference type="InterPro" id="IPR050445">
    <property type="entry name" value="Bact_polysacc_biosynth/exp"/>
</dbReference>
<evidence type="ECO:0000256" key="7">
    <source>
        <dbReference type="SAM" id="Phobius"/>
    </source>
</evidence>
<feature type="transmembrane region" description="Helical" evidence="7">
    <location>
        <begin position="274"/>
        <end position="293"/>
    </location>
</feature>
<feature type="coiled-coil region" evidence="6">
    <location>
        <begin position="182"/>
        <end position="209"/>
    </location>
</feature>
<proteinExistence type="predicted"/>
<dbReference type="Pfam" id="PF02706">
    <property type="entry name" value="Wzz"/>
    <property type="match status" value="1"/>
</dbReference>
<feature type="transmembrane region" description="Helical" evidence="7">
    <location>
        <begin position="74"/>
        <end position="94"/>
    </location>
</feature>
<protein>
    <submittedName>
        <fullName evidence="10">LPS O-antigen length regulator</fullName>
    </submittedName>
</protein>
<dbReference type="Pfam" id="PF13807">
    <property type="entry name" value="GNVR"/>
    <property type="match status" value="1"/>
</dbReference>